<evidence type="ECO:0000313" key="2">
    <source>
        <dbReference type="EMBL" id="WAR11129.1"/>
    </source>
</evidence>
<accession>A0ABY7EPS9</accession>
<feature type="compositionally biased region" description="Gly residues" evidence="1">
    <location>
        <begin position="110"/>
        <end position="131"/>
    </location>
</feature>
<dbReference type="Proteomes" id="UP001164746">
    <property type="component" value="Chromosome 7"/>
</dbReference>
<feature type="compositionally biased region" description="Basic and acidic residues" evidence="1">
    <location>
        <begin position="133"/>
        <end position="144"/>
    </location>
</feature>
<name>A0ABY7EPS9_MYAAR</name>
<dbReference type="EMBL" id="CP111018">
    <property type="protein sequence ID" value="WAR11129.1"/>
    <property type="molecule type" value="Genomic_DNA"/>
</dbReference>
<gene>
    <name evidence="2" type="ORF">MAR_036205</name>
</gene>
<evidence type="ECO:0000313" key="3">
    <source>
        <dbReference type="Proteomes" id="UP001164746"/>
    </source>
</evidence>
<feature type="compositionally biased region" description="Basic and acidic residues" evidence="1">
    <location>
        <begin position="33"/>
        <end position="42"/>
    </location>
</feature>
<keyword evidence="3" id="KW-1185">Reference proteome</keyword>
<feature type="region of interest" description="Disordered" evidence="1">
    <location>
        <begin position="1"/>
        <end position="160"/>
    </location>
</feature>
<proteinExistence type="predicted"/>
<evidence type="ECO:0000256" key="1">
    <source>
        <dbReference type="SAM" id="MobiDB-lite"/>
    </source>
</evidence>
<reference evidence="2" key="1">
    <citation type="submission" date="2022-11" db="EMBL/GenBank/DDBJ databases">
        <title>Centuries of genome instability and evolution in soft-shell clam transmissible cancer (bioRxiv).</title>
        <authorList>
            <person name="Hart S.F.M."/>
            <person name="Yonemitsu M.A."/>
            <person name="Giersch R.M."/>
            <person name="Beal B.F."/>
            <person name="Arriagada G."/>
            <person name="Davis B.W."/>
            <person name="Ostrander E.A."/>
            <person name="Goff S.P."/>
            <person name="Metzger M.J."/>
        </authorList>
    </citation>
    <scope>NUCLEOTIDE SEQUENCE</scope>
    <source>
        <strain evidence="2">MELC-2E11</strain>
        <tissue evidence="2">Siphon/mantle</tissue>
    </source>
</reference>
<feature type="compositionally biased region" description="Basic and acidic residues" evidence="1">
    <location>
        <begin position="77"/>
        <end position="108"/>
    </location>
</feature>
<feature type="compositionally biased region" description="Basic and acidic residues" evidence="1">
    <location>
        <begin position="1"/>
        <end position="13"/>
    </location>
</feature>
<sequence>MATPAHSKEEKASKCRGPQENPEPTTLLRRSQRIMEKKKDNGGRSSGSSGRQKGEEAEKSPGSSVRPSMKKGYGRKWGVEVRGGRDGGRPGGGGEEKEWMGRGRESWDGRGWGGIGMEGGWGRGKGGGMGIEGEERKERGKSVEGEGMTEMPEHDSIPPDPVKYPAGQSCGTAVPVGQCKRDNRTILENFTKILCDISRARETEKERNTFCLQQTTNCQYVYPMTKSIFMYER</sequence>
<protein>
    <submittedName>
        <fullName evidence="2">Uncharacterized protein</fullName>
    </submittedName>
</protein>
<organism evidence="2 3">
    <name type="scientific">Mya arenaria</name>
    <name type="common">Soft-shell clam</name>
    <dbReference type="NCBI Taxonomy" id="6604"/>
    <lineage>
        <taxon>Eukaryota</taxon>
        <taxon>Metazoa</taxon>
        <taxon>Spiralia</taxon>
        <taxon>Lophotrochozoa</taxon>
        <taxon>Mollusca</taxon>
        <taxon>Bivalvia</taxon>
        <taxon>Autobranchia</taxon>
        <taxon>Heteroconchia</taxon>
        <taxon>Euheterodonta</taxon>
        <taxon>Imparidentia</taxon>
        <taxon>Neoheterodontei</taxon>
        <taxon>Myida</taxon>
        <taxon>Myoidea</taxon>
        <taxon>Myidae</taxon>
        <taxon>Mya</taxon>
    </lineage>
</organism>